<dbReference type="PANTHER" id="PTHR31490">
    <property type="entry name" value="GLYCOSYL HYDROLASE"/>
    <property type="match status" value="1"/>
</dbReference>
<dbReference type="InterPro" id="IPR001000">
    <property type="entry name" value="GH10_dom"/>
</dbReference>
<feature type="domain" description="GH10" evidence="5">
    <location>
        <begin position="143"/>
        <end position="226"/>
    </location>
</feature>
<dbReference type="SUPFAM" id="SSF51445">
    <property type="entry name" value="(Trans)glycosidases"/>
    <property type="match status" value="1"/>
</dbReference>
<dbReference type="Gene3D" id="3.20.20.80">
    <property type="entry name" value="Glycosidases"/>
    <property type="match status" value="1"/>
</dbReference>
<dbReference type="GO" id="GO:0031176">
    <property type="term" value="F:endo-1,4-beta-xylanase activity"/>
    <property type="evidence" value="ECO:0007669"/>
    <property type="project" value="UniProtKB-ARBA"/>
</dbReference>
<dbReference type="OMA" id="CLVIGSH"/>
<dbReference type="STRING" id="29730.A0A0D2RMJ4"/>
<gene>
    <name evidence="6" type="ORF">B456_011G146100</name>
</gene>
<dbReference type="AlphaFoldDB" id="A0A0D2RMJ4"/>
<dbReference type="Gene3D" id="2.60.120.260">
    <property type="entry name" value="Galactose-binding domain-like"/>
    <property type="match status" value="1"/>
</dbReference>
<evidence type="ECO:0000313" key="6">
    <source>
        <dbReference type="EMBL" id="KJB71892.1"/>
    </source>
</evidence>
<dbReference type="SUPFAM" id="SSF49785">
    <property type="entry name" value="Galactose-binding domain-like"/>
    <property type="match status" value="1"/>
</dbReference>
<organism evidence="6 7">
    <name type="scientific">Gossypium raimondii</name>
    <name type="common">Peruvian cotton</name>
    <name type="synonym">Gossypium klotzschianum subsp. raimondii</name>
    <dbReference type="NCBI Taxonomy" id="29730"/>
    <lineage>
        <taxon>Eukaryota</taxon>
        <taxon>Viridiplantae</taxon>
        <taxon>Streptophyta</taxon>
        <taxon>Embryophyta</taxon>
        <taxon>Tracheophyta</taxon>
        <taxon>Spermatophyta</taxon>
        <taxon>Magnoliopsida</taxon>
        <taxon>eudicotyledons</taxon>
        <taxon>Gunneridae</taxon>
        <taxon>Pentapetalae</taxon>
        <taxon>rosids</taxon>
        <taxon>malvids</taxon>
        <taxon>Malvales</taxon>
        <taxon>Malvaceae</taxon>
        <taxon>Malvoideae</taxon>
        <taxon>Gossypium</taxon>
    </lineage>
</organism>
<proteinExistence type="inferred from homology"/>
<dbReference type="eggNOG" id="ENOG502QRD9">
    <property type="taxonomic scope" value="Eukaryota"/>
</dbReference>
<dbReference type="GO" id="GO:0000272">
    <property type="term" value="P:polysaccharide catabolic process"/>
    <property type="evidence" value="ECO:0007669"/>
    <property type="project" value="UniProtKB-KW"/>
</dbReference>
<keyword evidence="2" id="KW-0378">Hydrolase</keyword>
<evidence type="ECO:0000313" key="7">
    <source>
        <dbReference type="Proteomes" id="UP000032304"/>
    </source>
</evidence>
<protein>
    <recommendedName>
        <fullName evidence="5">GH10 domain-containing protein</fullName>
    </recommendedName>
</protein>
<evidence type="ECO:0000256" key="2">
    <source>
        <dbReference type="ARBA" id="ARBA00022801"/>
    </source>
</evidence>
<keyword evidence="7" id="KW-1185">Reference proteome</keyword>
<dbReference type="Pfam" id="PF00331">
    <property type="entry name" value="Glyco_hydro_10"/>
    <property type="match status" value="1"/>
</dbReference>
<keyword evidence="3" id="KW-0119">Carbohydrate metabolism</keyword>
<sequence>MRPAIFGETATGFYTPGFLLKNLTVGNFYCFSTWIKIQGANSALIRASLKTEYRTYNCIGIVLAKNGCWSFLKGGFVLDSPSNLALLIFQNSNDKDIDITIDSSSLQPFTDQEWRFNQQFMINTQRKRAVTIHVSDQQGNRLQGAAITINQVSKDFPFGSAIAHTILGNLPYQNWFVERFNATVFENELKWYATEPDKGKTNYTLADQMLEFVRAHQIIARGHNIF</sequence>
<dbReference type="EMBL" id="CM001750">
    <property type="protein sequence ID" value="KJB71892.1"/>
    <property type="molecule type" value="Genomic_DNA"/>
</dbReference>
<evidence type="ECO:0000256" key="1">
    <source>
        <dbReference type="ARBA" id="ARBA00007495"/>
    </source>
</evidence>
<comment type="similarity">
    <text evidence="1">Belongs to the glycosyl hydrolase 10 (cellulase F) family.</text>
</comment>
<dbReference type="Proteomes" id="UP000032304">
    <property type="component" value="Chromosome 11"/>
</dbReference>
<dbReference type="InterPro" id="IPR017853">
    <property type="entry name" value="GH"/>
</dbReference>
<reference evidence="6 7" key="1">
    <citation type="journal article" date="2012" name="Nature">
        <title>Repeated polyploidization of Gossypium genomes and the evolution of spinnable cotton fibres.</title>
        <authorList>
            <person name="Paterson A.H."/>
            <person name="Wendel J.F."/>
            <person name="Gundlach H."/>
            <person name="Guo H."/>
            <person name="Jenkins J."/>
            <person name="Jin D."/>
            <person name="Llewellyn D."/>
            <person name="Showmaker K.C."/>
            <person name="Shu S."/>
            <person name="Udall J."/>
            <person name="Yoo M.J."/>
            <person name="Byers R."/>
            <person name="Chen W."/>
            <person name="Doron-Faigenboim A."/>
            <person name="Duke M.V."/>
            <person name="Gong L."/>
            <person name="Grimwood J."/>
            <person name="Grover C."/>
            <person name="Grupp K."/>
            <person name="Hu G."/>
            <person name="Lee T.H."/>
            <person name="Li J."/>
            <person name="Lin L."/>
            <person name="Liu T."/>
            <person name="Marler B.S."/>
            <person name="Page J.T."/>
            <person name="Roberts A.W."/>
            <person name="Romanel E."/>
            <person name="Sanders W.S."/>
            <person name="Szadkowski E."/>
            <person name="Tan X."/>
            <person name="Tang H."/>
            <person name="Xu C."/>
            <person name="Wang J."/>
            <person name="Wang Z."/>
            <person name="Zhang D."/>
            <person name="Zhang L."/>
            <person name="Ashrafi H."/>
            <person name="Bedon F."/>
            <person name="Bowers J.E."/>
            <person name="Brubaker C.L."/>
            <person name="Chee P.W."/>
            <person name="Das S."/>
            <person name="Gingle A.R."/>
            <person name="Haigler C.H."/>
            <person name="Harker D."/>
            <person name="Hoffmann L.V."/>
            <person name="Hovav R."/>
            <person name="Jones D.C."/>
            <person name="Lemke C."/>
            <person name="Mansoor S."/>
            <person name="ur Rahman M."/>
            <person name="Rainville L.N."/>
            <person name="Rambani A."/>
            <person name="Reddy U.K."/>
            <person name="Rong J.K."/>
            <person name="Saranga Y."/>
            <person name="Scheffler B.E."/>
            <person name="Scheffler J.A."/>
            <person name="Stelly D.M."/>
            <person name="Triplett B.A."/>
            <person name="Van Deynze A."/>
            <person name="Vaslin M.F."/>
            <person name="Waghmare V.N."/>
            <person name="Walford S.A."/>
            <person name="Wright R.J."/>
            <person name="Zaki E.A."/>
            <person name="Zhang T."/>
            <person name="Dennis E.S."/>
            <person name="Mayer K.F."/>
            <person name="Peterson D.G."/>
            <person name="Rokhsar D.S."/>
            <person name="Wang X."/>
            <person name="Schmutz J."/>
        </authorList>
    </citation>
    <scope>NUCLEOTIDE SEQUENCE [LARGE SCALE GENOMIC DNA]</scope>
</reference>
<evidence type="ECO:0000256" key="3">
    <source>
        <dbReference type="ARBA" id="ARBA00023277"/>
    </source>
</evidence>
<evidence type="ECO:0000256" key="4">
    <source>
        <dbReference type="ARBA" id="ARBA00023326"/>
    </source>
</evidence>
<accession>A0A0D2RMJ4</accession>
<dbReference type="Gramene" id="KJB71892">
    <property type="protein sequence ID" value="KJB71892"/>
    <property type="gene ID" value="B456_011G146100"/>
</dbReference>
<evidence type="ECO:0000259" key="5">
    <source>
        <dbReference type="PROSITE" id="PS51760"/>
    </source>
</evidence>
<dbReference type="PROSITE" id="PS51760">
    <property type="entry name" value="GH10_2"/>
    <property type="match status" value="1"/>
</dbReference>
<name>A0A0D2RMJ4_GOSRA</name>
<dbReference type="InterPro" id="IPR044846">
    <property type="entry name" value="GH10"/>
</dbReference>
<dbReference type="InterPro" id="IPR008979">
    <property type="entry name" value="Galactose-bd-like_sf"/>
</dbReference>
<keyword evidence="4" id="KW-0624">Polysaccharide degradation</keyword>
<dbReference type="PANTHER" id="PTHR31490:SF3">
    <property type="entry name" value="GLYCOSYL HYDROLASE FAMILY 10 PROTEIN"/>
    <property type="match status" value="1"/>
</dbReference>